<gene>
    <name evidence="4" type="ORF">LYNGBM3L_30350</name>
</gene>
<evidence type="ECO:0000256" key="2">
    <source>
        <dbReference type="RuleBase" id="RU003749"/>
    </source>
</evidence>
<dbReference type="InterPro" id="IPR002645">
    <property type="entry name" value="STAS_dom"/>
</dbReference>
<feature type="domain" description="STAS" evidence="3">
    <location>
        <begin position="16"/>
        <end position="116"/>
    </location>
</feature>
<dbReference type="HOGENOM" id="CLU_115403_6_1_3"/>
<proteinExistence type="inferred from homology"/>
<dbReference type="Proteomes" id="UP000003959">
    <property type="component" value="Unassembled WGS sequence"/>
</dbReference>
<dbReference type="PANTHER" id="PTHR33495">
    <property type="entry name" value="ANTI-SIGMA FACTOR ANTAGONIST TM_1081-RELATED-RELATED"/>
    <property type="match status" value="1"/>
</dbReference>
<name>F4XU11_9CYAN</name>
<dbReference type="Pfam" id="PF01740">
    <property type="entry name" value="STAS"/>
    <property type="match status" value="1"/>
</dbReference>
<protein>
    <recommendedName>
        <fullName evidence="2">Anti-sigma factor antagonist</fullName>
    </recommendedName>
</protein>
<dbReference type="PROSITE" id="PS50801">
    <property type="entry name" value="STAS"/>
    <property type="match status" value="1"/>
</dbReference>
<dbReference type="GO" id="GO:0043856">
    <property type="term" value="F:anti-sigma factor antagonist activity"/>
    <property type="evidence" value="ECO:0007669"/>
    <property type="project" value="InterPro"/>
</dbReference>
<evidence type="ECO:0000313" key="5">
    <source>
        <dbReference type="Proteomes" id="UP000003959"/>
    </source>
</evidence>
<dbReference type="PANTHER" id="PTHR33495:SF2">
    <property type="entry name" value="ANTI-SIGMA FACTOR ANTAGONIST TM_1081-RELATED"/>
    <property type="match status" value="1"/>
</dbReference>
<accession>F4XU11</accession>
<dbReference type="AlphaFoldDB" id="F4XU11"/>
<dbReference type="SUPFAM" id="SSF52091">
    <property type="entry name" value="SpoIIaa-like"/>
    <property type="match status" value="1"/>
</dbReference>
<evidence type="ECO:0000313" key="4">
    <source>
        <dbReference type="EMBL" id="EGJ31987.1"/>
    </source>
</evidence>
<comment type="similarity">
    <text evidence="1 2">Belongs to the anti-sigma-factor antagonist family.</text>
</comment>
<dbReference type="CDD" id="cd07043">
    <property type="entry name" value="STAS_anti-anti-sigma_factors"/>
    <property type="match status" value="1"/>
</dbReference>
<dbReference type="InterPro" id="IPR036513">
    <property type="entry name" value="STAS_dom_sf"/>
</dbReference>
<reference evidence="5" key="1">
    <citation type="journal article" date="2011" name="Proc. Natl. Acad. Sci. U.S.A.">
        <title>Genomic insights into the physiology and ecology of the marine filamentous cyanobacterium Lyngbya majuscula.</title>
        <authorList>
            <person name="Jones A.C."/>
            <person name="Monroe E.A."/>
            <person name="Podell S."/>
            <person name="Hess W.R."/>
            <person name="Klages S."/>
            <person name="Esquenazi E."/>
            <person name="Niessen S."/>
            <person name="Hoover H."/>
            <person name="Rothmann M."/>
            <person name="Lasken R.S."/>
            <person name="Yates J.R.III."/>
            <person name="Reinhardt R."/>
            <person name="Kube M."/>
            <person name="Burkart M.D."/>
            <person name="Allen E.E."/>
            <person name="Dorrestein P.C."/>
            <person name="Gerwick W.H."/>
            <person name="Gerwick L."/>
        </authorList>
    </citation>
    <scope>NUCLEOTIDE SEQUENCE [LARGE SCALE GENOMIC DNA]</scope>
    <source>
        <strain evidence="5">3L</strain>
    </source>
</reference>
<dbReference type="NCBIfam" id="TIGR00377">
    <property type="entry name" value="ant_ant_sig"/>
    <property type="match status" value="1"/>
</dbReference>
<sequence>MFVTSLTWYMSSTLKVVQPSGILDGTKAASFREEVNQLVQAGGDIILIDFQDVTFMDSSGLGALVLALKTVRAAGSTMSICSVNEQIKMLFELTSMDRVFEIFSTREDFESEVLSRR</sequence>
<keyword evidence="5" id="KW-1185">Reference proteome</keyword>
<dbReference type="eggNOG" id="COG1366">
    <property type="taxonomic scope" value="Bacteria"/>
</dbReference>
<dbReference type="InterPro" id="IPR003658">
    <property type="entry name" value="Anti-sigma_ant"/>
</dbReference>
<dbReference type="Gene3D" id="3.30.750.24">
    <property type="entry name" value="STAS domain"/>
    <property type="match status" value="1"/>
</dbReference>
<dbReference type="EMBL" id="GL890930">
    <property type="protein sequence ID" value="EGJ31987.1"/>
    <property type="molecule type" value="Genomic_DNA"/>
</dbReference>
<organism evidence="4 5">
    <name type="scientific">Moorena producens 3L</name>
    <dbReference type="NCBI Taxonomy" id="489825"/>
    <lineage>
        <taxon>Bacteria</taxon>
        <taxon>Bacillati</taxon>
        <taxon>Cyanobacteriota</taxon>
        <taxon>Cyanophyceae</taxon>
        <taxon>Coleofasciculales</taxon>
        <taxon>Coleofasciculaceae</taxon>
        <taxon>Moorena</taxon>
    </lineage>
</organism>
<evidence type="ECO:0000259" key="3">
    <source>
        <dbReference type="PROSITE" id="PS50801"/>
    </source>
</evidence>
<evidence type="ECO:0000256" key="1">
    <source>
        <dbReference type="ARBA" id="ARBA00009013"/>
    </source>
</evidence>